<dbReference type="WBParaSite" id="ACAC_0000552501-mRNA-1">
    <property type="protein sequence ID" value="ACAC_0000552501-mRNA-1"/>
    <property type="gene ID" value="ACAC_0000552501"/>
</dbReference>
<protein>
    <submittedName>
        <fullName evidence="2">CooT family nickel-binding protein</fullName>
    </submittedName>
</protein>
<keyword evidence="1" id="KW-1185">Reference proteome</keyword>
<sequence>MCEYRILLKEEAPYIISEVTENLIPRIRMEVKYAAAQEENRLRVHVTKWAAKKVNEATGKIIHDSL</sequence>
<organism evidence="1 2">
    <name type="scientific">Angiostrongylus cantonensis</name>
    <name type="common">Rat lungworm</name>
    <dbReference type="NCBI Taxonomy" id="6313"/>
    <lineage>
        <taxon>Eukaryota</taxon>
        <taxon>Metazoa</taxon>
        <taxon>Ecdysozoa</taxon>
        <taxon>Nematoda</taxon>
        <taxon>Chromadorea</taxon>
        <taxon>Rhabditida</taxon>
        <taxon>Rhabditina</taxon>
        <taxon>Rhabditomorpha</taxon>
        <taxon>Strongyloidea</taxon>
        <taxon>Metastrongylidae</taxon>
        <taxon>Angiostrongylus</taxon>
    </lineage>
</organism>
<proteinExistence type="predicted"/>
<reference evidence="1" key="1">
    <citation type="submission" date="2012-09" db="EMBL/GenBank/DDBJ databases">
        <authorList>
            <person name="Martin A.A."/>
        </authorList>
    </citation>
    <scope>NUCLEOTIDE SEQUENCE</scope>
</reference>
<dbReference type="Proteomes" id="UP000035642">
    <property type="component" value="Unassembled WGS sequence"/>
</dbReference>
<evidence type="ECO:0000313" key="1">
    <source>
        <dbReference type="Proteomes" id="UP000035642"/>
    </source>
</evidence>
<reference evidence="2" key="2">
    <citation type="submission" date="2017-02" db="UniProtKB">
        <authorList>
            <consortium name="WormBaseParasite"/>
        </authorList>
    </citation>
    <scope>IDENTIFICATION</scope>
</reference>
<accession>A0A0K0D630</accession>
<dbReference type="AlphaFoldDB" id="A0A0K0D630"/>
<evidence type="ECO:0000313" key="2">
    <source>
        <dbReference type="WBParaSite" id="ACAC_0000552501-mRNA-1"/>
    </source>
</evidence>
<name>A0A0K0D630_ANGCA</name>